<dbReference type="Pfam" id="PF14279">
    <property type="entry name" value="HNH_5"/>
    <property type="match status" value="1"/>
</dbReference>
<comment type="caution">
    <text evidence="2">The sequence shown here is derived from an EMBL/GenBank/DDBJ whole genome shotgun (WGS) entry which is preliminary data.</text>
</comment>
<evidence type="ECO:0000313" key="2">
    <source>
        <dbReference type="EMBL" id="MPN45691.1"/>
    </source>
</evidence>
<feature type="domain" description="HNH endonuclease 5" evidence="1">
    <location>
        <begin position="2"/>
        <end position="32"/>
    </location>
</feature>
<protein>
    <recommendedName>
        <fullName evidence="1">HNH endonuclease 5 domain-containing protein</fullName>
    </recommendedName>
</protein>
<dbReference type="AlphaFoldDB" id="A0A645I318"/>
<dbReference type="Gene3D" id="1.10.30.50">
    <property type="match status" value="1"/>
</dbReference>
<evidence type="ECO:0000259" key="1">
    <source>
        <dbReference type="Pfam" id="PF14279"/>
    </source>
</evidence>
<proteinExistence type="predicted"/>
<reference evidence="2" key="1">
    <citation type="submission" date="2019-08" db="EMBL/GenBank/DDBJ databases">
        <authorList>
            <person name="Kucharzyk K."/>
            <person name="Murdoch R.W."/>
            <person name="Higgins S."/>
            <person name="Loffler F."/>
        </authorList>
    </citation>
    <scope>NUCLEOTIDE SEQUENCE</scope>
</reference>
<dbReference type="InterPro" id="IPR029471">
    <property type="entry name" value="HNH_5"/>
</dbReference>
<gene>
    <name evidence="2" type="ORF">SDC9_193260</name>
</gene>
<dbReference type="EMBL" id="VSSQ01105774">
    <property type="protein sequence ID" value="MPN45691.1"/>
    <property type="molecule type" value="Genomic_DNA"/>
</dbReference>
<organism evidence="2">
    <name type="scientific">bioreactor metagenome</name>
    <dbReference type="NCBI Taxonomy" id="1076179"/>
    <lineage>
        <taxon>unclassified sequences</taxon>
        <taxon>metagenomes</taxon>
        <taxon>ecological metagenomes</taxon>
    </lineage>
</organism>
<name>A0A645I318_9ZZZZ</name>
<sequence>MEHVIPAALGGVAREYNLVVACQRCNTIKDRTVWIPKNLYEITSDNPDWCEKNLLLAKKDESASNNVTRKTVDNDSMQVERIPEKKDHLNCEVQKRPRDQNVHQAQEFEKFEELERKAIEWNRVQIIKRYVDALETSLDASLSEEELMRKKEYIAWAKSKVEWLNLQVAKEE</sequence>
<accession>A0A645I318</accession>